<feature type="chain" id="PRO_5046197729" description="Pentatricopeptide repeat-containing protein" evidence="3">
    <location>
        <begin position="23"/>
        <end position="256"/>
    </location>
</feature>
<accession>A0ABU6XYY9</accession>
<dbReference type="Pfam" id="PF01535">
    <property type="entry name" value="PPR"/>
    <property type="match status" value="4"/>
</dbReference>
<dbReference type="InterPro" id="IPR011990">
    <property type="entry name" value="TPR-like_helical_dom_sf"/>
</dbReference>
<dbReference type="PANTHER" id="PTHR47926">
    <property type="entry name" value="PENTATRICOPEPTIDE REPEAT-CONTAINING PROTEIN"/>
    <property type="match status" value="1"/>
</dbReference>
<evidence type="ECO:0000313" key="4">
    <source>
        <dbReference type="EMBL" id="MED6201773.1"/>
    </source>
</evidence>
<dbReference type="InterPro" id="IPR002885">
    <property type="entry name" value="PPR_rpt"/>
</dbReference>
<dbReference type="PANTHER" id="PTHR47926:SF347">
    <property type="entry name" value="PENTATRICOPEPTIDE REPEAT-CONTAINING PROTEIN"/>
    <property type="match status" value="1"/>
</dbReference>
<dbReference type="EMBL" id="JASCZI010213964">
    <property type="protein sequence ID" value="MED6201773.1"/>
    <property type="molecule type" value="Genomic_DNA"/>
</dbReference>
<dbReference type="Proteomes" id="UP001341840">
    <property type="component" value="Unassembled WGS sequence"/>
</dbReference>
<evidence type="ECO:0000256" key="2">
    <source>
        <dbReference type="PROSITE-ProRule" id="PRU00708"/>
    </source>
</evidence>
<comment type="caution">
    <text evidence="4">The sequence shown here is derived from an EMBL/GenBank/DDBJ whole genome shotgun (WGS) entry which is preliminary data.</text>
</comment>
<keyword evidence="1" id="KW-0677">Repeat</keyword>
<dbReference type="InterPro" id="IPR046960">
    <property type="entry name" value="PPR_At4g14850-like_plant"/>
</dbReference>
<evidence type="ECO:0008006" key="6">
    <source>
        <dbReference type="Google" id="ProtNLM"/>
    </source>
</evidence>
<feature type="repeat" description="PPR" evidence="2">
    <location>
        <begin position="169"/>
        <end position="203"/>
    </location>
</feature>
<dbReference type="Gene3D" id="1.25.40.10">
    <property type="entry name" value="Tetratricopeptide repeat domain"/>
    <property type="match status" value="2"/>
</dbReference>
<protein>
    <recommendedName>
        <fullName evidence="6">Pentatricopeptide repeat-containing protein</fullName>
    </recommendedName>
</protein>
<proteinExistence type="predicted"/>
<sequence length="256" mass="28495">MLSSSPLLPLLLFLPRLPPSAPSLLLKWRPHGALFPATKAFWPCAWEHTRCASSFSVHANTPHFVHNMLELNSELKNLVKRGQLREARHMFDKMSHRDEVSWTTIIAGYVNSSDPFEALFMFLNLWVLPGLQKDQFMISVALKACALGMNICFGESLHGFSVKSSLVDSVFVSSSLVDMYMKVGKVEQGCRVFEEMETRNVVSWTAIIAGLVHAGYSIEGLLYFSEMWRSNVGCDSYAFAIALKASADSSSLGHGK</sequence>
<evidence type="ECO:0000313" key="5">
    <source>
        <dbReference type="Proteomes" id="UP001341840"/>
    </source>
</evidence>
<dbReference type="PROSITE" id="PS51375">
    <property type="entry name" value="PPR"/>
    <property type="match status" value="1"/>
</dbReference>
<feature type="signal peptide" evidence="3">
    <location>
        <begin position="1"/>
        <end position="22"/>
    </location>
</feature>
<evidence type="ECO:0000256" key="1">
    <source>
        <dbReference type="ARBA" id="ARBA00022737"/>
    </source>
</evidence>
<keyword evidence="3" id="KW-0732">Signal</keyword>
<dbReference type="NCBIfam" id="TIGR00756">
    <property type="entry name" value="PPR"/>
    <property type="match status" value="2"/>
</dbReference>
<name>A0ABU6XYY9_9FABA</name>
<organism evidence="4 5">
    <name type="scientific">Stylosanthes scabra</name>
    <dbReference type="NCBI Taxonomy" id="79078"/>
    <lineage>
        <taxon>Eukaryota</taxon>
        <taxon>Viridiplantae</taxon>
        <taxon>Streptophyta</taxon>
        <taxon>Embryophyta</taxon>
        <taxon>Tracheophyta</taxon>
        <taxon>Spermatophyta</taxon>
        <taxon>Magnoliopsida</taxon>
        <taxon>eudicotyledons</taxon>
        <taxon>Gunneridae</taxon>
        <taxon>Pentapetalae</taxon>
        <taxon>rosids</taxon>
        <taxon>fabids</taxon>
        <taxon>Fabales</taxon>
        <taxon>Fabaceae</taxon>
        <taxon>Papilionoideae</taxon>
        <taxon>50 kb inversion clade</taxon>
        <taxon>dalbergioids sensu lato</taxon>
        <taxon>Dalbergieae</taxon>
        <taxon>Pterocarpus clade</taxon>
        <taxon>Stylosanthes</taxon>
    </lineage>
</organism>
<keyword evidence="5" id="KW-1185">Reference proteome</keyword>
<reference evidence="4 5" key="1">
    <citation type="journal article" date="2023" name="Plants (Basel)">
        <title>Bridging the Gap: Combining Genomics and Transcriptomics Approaches to Understand Stylosanthes scabra, an Orphan Legume from the Brazilian Caatinga.</title>
        <authorList>
            <person name="Ferreira-Neto J.R.C."/>
            <person name="da Silva M.D."/>
            <person name="Binneck E."/>
            <person name="de Melo N.F."/>
            <person name="da Silva R.H."/>
            <person name="de Melo A.L.T.M."/>
            <person name="Pandolfi V."/>
            <person name="Bustamante F.O."/>
            <person name="Brasileiro-Vidal A.C."/>
            <person name="Benko-Iseppon A.M."/>
        </authorList>
    </citation>
    <scope>NUCLEOTIDE SEQUENCE [LARGE SCALE GENOMIC DNA]</scope>
    <source>
        <tissue evidence="4">Leaves</tissue>
    </source>
</reference>
<gene>
    <name evidence="4" type="ORF">PIB30_098418</name>
</gene>
<evidence type="ECO:0000256" key="3">
    <source>
        <dbReference type="SAM" id="SignalP"/>
    </source>
</evidence>
<feature type="non-terminal residue" evidence="4">
    <location>
        <position position="256"/>
    </location>
</feature>